<keyword evidence="2" id="KW-0472">Membrane</keyword>
<feature type="compositionally biased region" description="Polar residues" evidence="1">
    <location>
        <begin position="16"/>
        <end position="31"/>
    </location>
</feature>
<evidence type="ECO:0000313" key="3">
    <source>
        <dbReference type="EMBL" id="NXW46314.1"/>
    </source>
</evidence>
<evidence type="ECO:0000256" key="2">
    <source>
        <dbReference type="SAM" id="Phobius"/>
    </source>
</evidence>
<dbReference type="EMBL" id="VZZU01001276">
    <property type="protein sequence ID" value="NXW46314.1"/>
    <property type="molecule type" value="Genomic_DNA"/>
</dbReference>
<feature type="compositionally biased region" description="Polar residues" evidence="1">
    <location>
        <begin position="70"/>
        <end position="80"/>
    </location>
</feature>
<name>A0A7L4C8L6_9AVES</name>
<feature type="region of interest" description="Disordered" evidence="1">
    <location>
        <begin position="254"/>
        <end position="289"/>
    </location>
</feature>
<keyword evidence="2" id="KW-1133">Transmembrane helix</keyword>
<reference evidence="3 4" key="1">
    <citation type="submission" date="2019-09" db="EMBL/GenBank/DDBJ databases">
        <title>Bird 10,000 Genomes (B10K) Project - Family phase.</title>
        <authorList>
            <person name="Zhang G."/>
        </authorList>
    </citation>
    <scope>NUCLEOTIDE SEQUENCE [LARGE SCALE GENOMIC DNA]</scope>
    <source>
        <strain evidence="3">B10K-DU-005-01</strain>
    </source>
</reference>
<dbReference type="AlphaFoldDB" id="A0A7L4C8L6"/>
<proteinExistence type="predicted"/>
<keyword evidence="4" id="KW-1185">Reference proteome</keyword>
<dbReference type="Pfam" id="PF15672">
    <property type="entry name" value="Mucin15"/>
    <property type="match status" value="1"/>
</dbReference>
<feature type="compositionally biased region" description="Polar residues" evidence="1">
    <location>
        <begin position="53"/>
        <end position="62"/>
    </location>
</feature>
<feature type="compositionally biased region" description="Polar residues" evidence="1">
    <location>
        <begin position="144"/>
        <end position="182"/>
    </location>
</feature>
<keyword evidence="2" id="KW-0812">Transmembrane</keyword>
<dbReference type="PANTHER" id="PTHR45427">
    <property type="entry name" value="MUCIN-15"/>
    <property type="match status" value="1"/>
</dbReference>
<feature type="region of interest" description="Disordered" evidence="1">
    <location>
        <begin position="144"/>
        <end position="183"/>
    </location>
</feature>
<accession>A0A7L4C8L6</accession>
<protein>
    <submittedName>
        <fullName evidence="3">MUC15 protein</fullName>
    </submittedName>
</protein>
<dbReference type="Proteomes" id="UP000551823">
    <property type="component" value="Unassembled WGS sequence"/>
</dbReference>
<feature type="transmembrane region" description="Helical" evidence="2">
    <location>
        <begin position="192"/>
        <end position="215"/>
    </location>
</feature>
<dbReference type="InterPro" id="IPR031371">
    <property type="entry name" value="Mucin-15"/>
</dbReference>
<sequence>QSTEHRFILPRADAINPSNVSHAEPTITNATKKGMKRTEASTRPSSTTLRSTDGTLSSNGTTAPKGAIKSSATNSNRIPVSSTTFTTMSDFSGVTKSATATSTSTATPSNSIVTHSTASAALLPSENSSINSTLLFPTGITLTSPTVKQDSPTPNLNPIQQTTELNHNFSNPSTAPSNSTDVNQEKTKKAGVIAGVIVGAILGSILIGLIVYFICGKKSSESFSHRRLYDDTRSDPVLHLDNSLRPYDTSFGCVTDNKTSRADKAEEDDAGCPSDDIPMADMSPSHPSS</sequence>
<feature type="non-terminal residue" evidence="3">
    <location>
        <position position="1"/>
    </location>
</feature>
<dbReference type="PANTHER" id="PTHR45427:SF1">
    <property type="entry name" value="MUCIN-15"/>
    <property type="match status" value="1"/>
</dbReference>
<gene>
    <name evidence="3" type="primary">Muc15</name>
    <name evidence="3" type="ORF">NYCLEU_R14993</name>
</gene>
<feature type="compositionally biased region" description="Low complexity" evidence="1">
    <location>
        <begin position="41"/>
        <end position="52"/>
    </location>
</feature>
<comment type="caution">
    <text evidence="3">The sequence shown here is derived from an EMBL/GenBank/DDBJ whole genome shotgun (WGS) entry which is preliminary data.</text>
</comment>
<feature type="non-terminal residue" evidence="3">
    <location>
        <position position="289"/>
    </location>
</feature>
<feature type="region of interest" description="Disordered" evidence="1">
    <location>
        <begin position="16"/>
        <end position="88"/>
    </location>
</feature>
<organism evidence="3 4">
    <name type="scientific">Nyctiprogne leucopyga</name>
    <dbReference type="NCBI Taxonomy" id="382315"/>
    <lineage>
        <taxon>Eukaryota</taxon>
        <taxon>Metazoa</taxon>
        <taxon>Chordata</taxon>
        <taxon>Craniata</taxon>
        <taxon>Vertebrata</taxon>
        <taxon>Euteleostomi</taxon>
        <taxon>Archelosauria</taxon>
        <taxon>Archosauria</taxon>
        <taxon>Dinosauria</taxon>
        <taxon>Saurischia</taxon>
        <taxon>Theropoda</taxon>
        <taxon>Coelurosauria</taxon>
        <taxon>Aves</taxon>
        <taxon>Neognathae</taxon>
        <taxon>Neoaves</taxon>
        <taxon>Strisores</taxon>
        <taxon>Caprimulgiformes</taxon>
        <taxon>Caprimulgidae</taxon>
        <taxon>Chordeilinae</taxon>
        <taxon>Nyctiprogne</taxon>
    </lineage>
</organism>
<evidence type="ECO:0000313" key="4">
    <source>
        <dbReference type="Proteomes" id="UP000551823"/>
    </source>
</evidence>
<evidence type="ECO:0000256" key="1">
    <source>
        <dbReference type="SAM" id="MobiDB-lite"/>
    </source>
</evidence>